<accession>A0A1D7XLY1</accession>
<feature type="transmembrane region" description="Helical" evidence="5">
    <location>
        <begin position="19"/>
        <end position="38"/>
    </location>
</feature>
<feature type="transmembrane region" description="Helical" evidence="5">
    <location>
        <begin position="718"/>
        <end position="735"/>
    </location>
</feature>
<dbReference type="EMBL" id="CP017253">
    <property type="protein sequence ID" value="AOR24109.1"/>
    <property type="molecule type" value="Genomic_DNA"/>
</dbReference>
<dbReference type="InterPro" id="IPR017501">
    <property type="entry name" value="Phage_infect_YhgE_C"/>
</dbReference>
<feature type="transmembrane region" description="Helical" evidence="5">
    <location>
        <begin position="597"/>
        <end position="623"/>
    </location>
</feature>
<feature type="transmembrane region" description="Helical" evidence="5">
    <location>
        <begin position="657"/>
        <end position="677"/>
    </location>
</feature>
<evidence type="ECO:0000313" key="8">
    <source>
        <dbReference type="Proteomes" id="UP000094652"/>
    </source>
</evidence>
<dbReference type="NCBIfam" id="TIGR03061">
    <property type="entry name" value="pip_yhgE_Nterm"/>
    <property type="match status" value="1"/>
</dbReference>
<dbReference type="NCBIfam" id="TIGR03062">
    <property type="entry name" value="pip_yhgE_Cterm"/>
    <property type="match status" value="1"/>
</dbReference>
<dbReference type="InterPro" id="IPR013525">
    <property type="entry name" value="ABC2_TM"/>
</dbReference>
<dbReference type="GO" id="GO:0016020">
    <property type="term" value="C:membrane"/>
    <property type="evidence" value="ECO:0007669"/>
    <property type="project" value="UniProtKB-SubCell"/>
</dbReference>
<evidence type="ECO:0000313" key="7">
    <source>
        <dbReference type="EMBL" id="AOR24109.1"/>
    </source>
</evidence>
<feature type="transmembrane region" description="Helical" evidence="5">
    <location>
        <begin position="630"/>
        <end position="651"/>
    </location>
</feature>
<keyword evidence="3 5" id="KW-1133">Transmembrane helix</keyword>
<dbReference type="InterPro" id="IPR017500">
    <property type="entry name" value="Phage_infect_YhgE_N"/>
</dbReference>
<dbReference type="AlphaFoldDB" id="A0A1D7XLY1"/>
<comment type="subcellular location">
    <subcellularLocation>
        <location evidence="1">Membrane</location>
        <topology evidence="1">Multi-pass membrane protein</topology>
    </subcellularLocation>
</comment>
<dbReference type="Pfam" id="PF12698">
    <property type="entry name" value="ABC2_membrane_3"/>
    <property type="match status" value="2"/>
</dbReference>
<dbReference type="KEGG" id="ctae:BGI42_10365"/>
<dbReference type="Proteomes" id="UP000094652">
    <property type="component" value="Chromosome"/>
</dbReference>
<dbReference type="STRING" id="394958.BGI42_10365"/>
<evidence type="ECO:0000256" key="3">
    <source>
        <dbReference type="ARBA" id="ARBA00022989"/>
    </source>
</evidence>
<protein>
    <submittedName>
        <fullName evidence="7">YhgE/Pip domain-containing protein</fullName>
    </submittedName>
</protein>
<evidence type="ECO:0000256" key="1">
    <source>
        <dbReference type="ARBA" id="ARBA00004141"/>
    </source>
</evidence>
<evidence type="ECO:0000256" key="2">
    <source>
        <dbReference type="ARBA" id="ARBA00022692"/>
    </source>
</evidence>
<evidence type="ECO:0000259" key="6">
    <source>
        <dbReference type="Pfam" id="PF12698"/>
    </source>
</evidence>
<dbReference type="OrthoDB" id="9811483at2"/>
<reference evidence="8" key="1">
    <citation type="submission" date="2016-09" db="EMBL/GenBank/DDBJ databases">
        <title>Genomics of Clostridium taeniosporum, an organism which forms endospores with ribbon-like appendages.</title>
        <authorList>
            <person name="Walker J.R."/>
        </authorList>
    </citation>
    <scope>NUCLEOTIDE SEQUENCE [LARGE SCALE GENOMIC DNA]</scope>
    <source>
        <strain evidence="8">1/k</strain>
    </source>
</reference>
<dbReference type="InterPro" id="IPR051328">
    <property type="entry name" value="T7SS_ABC-Transporter"/>
</dbReference>
<organism evidence="7 8">
    <name type="scientific">Clostridium taeniosporum</name>
    <dbReference type="NCBI Taxonomy" id="394958"/>
    <lineage>
        <taxon>Bacteria</taxon>
        <taxon>Bacillati</taxon>
        <taxon>Bacillota</taxon>
        <taxon>Clostridia</taxon>
        <taxon>Eubacteriales</taxon>
        <taxon>Clostridiaceae</taxon>
        <taxon>Clostridium</taxon>
    </lineage>
</organism>
<evidence type="ECO:0000256" key="4">
    <source>
        <dbReference type="ARBA" id="ARBA00023136"/>
    </source>
</evidence>
<feature type="domain" description="ABC-2 type transporter transmembrane" evidence="6">
    <location>
        <begin position="20"/>
        <end position="163"/>
    </location>
</feature>
<feature type="domain" description="ABC-2 type transporter transmembrane" evidence="6">
    <location>
        <begin position="551"/>
        <end position="733"/>
    </location>
</feature>
<dbReference type="PANTHER" id="PTHR43077">
    <property type="entry name" value="TRANSPORT PERMEASE YVFS-RELATED"/>
    <property type="match status" value="1"/>
</dbReference>
<feature type="transmembrane region" description="Helical" evidence="5">
    <location>
        <begin position="556"/>
        <end position="577"/>
    </location>
</feature>
<name>A0A1D7XLY1_9CLOT</name>
<dbReference type="RefSeq" id="WP_069680248.1">
    <property type="nucleotide sequence ID" value="NZ_CP017253.2"/>
</dbReference>
<evidence type="ECO:0000256" key="5">
    <source>
        <dbReference type="SAM" id="Phobius"/>
    </source>
</evidence>
<gene>
    <name evidence="7" type="ORF">BGI42_10365</name>
</gene>
<dbReference type="PANTHER" id="PTHR43077:SF10">
    <property type="entry name" value="TRANSPORT PERMEASE PROTEIN"/>
    <property type="match status" value="1"/>
</dbReference>
<keyword evidence="2 5" id="KW-0812">Transmembrane</keyword>
<sequence length="758" mass="85501">MKNIIRIFKRDFLNIFKNWIATVVVLGLMIIPSLYSLINIKASWDPYSSTSGIKVAVVNEDKGSIFRDQDINLGNELVENLEDNDKMGWTFVDKETAKNGLINEQYYAMIEIPENFSEDATTLVEKKVKRPKLIYTVNEKKNAIAPKITDAKVKSVKSELDDNIVKTASGVLFRALDEIGIEMDKHRSEYRDVIDEIYELDENMPELEKLLDSSIKGTVDLSDLIVKVNEILPNISNTIDITDDFFENVRGFFDKTEGGLSDISPLVKNDLLLAENILDTTSVELGNLEENIIPEVAKKTLISTSNTINSANTAVDGVESQLKNIKKFLDKVNKLDLSKFTLNSSDENYINELKKRAESIDGIKGNLKDISRKVSKAIDKLELLSDRLGIVKGRIDDEIDELNNGKELDTQAIADMKKILDDLHKEVTEIIDNYDSELVPSIEDGFSSIKVILDNTSSILQEGRDTIPDIEEILSVSSELADLSNEELLNLKDKFPEMKDKVHELADKLREFDEEDKFNEIFDMITNDWQIQSDFLASPVEIEDNRLFSWPNYGSAATPFYTILCLWIGGYMLSILLKTDANPIEEGKKLKSYEVYFGKLLLFLFIGIGQAIIASTGALFILGSYCLHPVLFILYTVFVSIIFMIIIYTAVSVFGNAGIIFGVVLLVIQVAGTNGNFPIEVNPEIFQKIFEFLPFTYAISGMRQIMVGIVYSILFRDMIILSIFMIASLIIGLTLRKTMNKKNEKFVEKLKESTIMNG</sequence>
<keyword evidence="8" id="KW-1185">Reference proteome</keyword>
<proteinExistence type="predicted"/>
<dbReference type="Gene3D" id="3.40.1710.10">
    <property type="entry name" value="abc type-2 transporter like domain"/>
    <property type="match status" value="1"/>
</dbReference>
<keyword evidence="4 5" id="KW-0472">Membrane</keyword>
<dbReference type="GO" id="GO:0140359">
    <property type="term" value="F:ABC-type transporter activity"/>
    <property type="evidence" value="ECO:0007669"/>
    <property type="project" value="InterPro"/>
</dbReference>